<dbReference type="EMBL" id="GCHU01014610">
    <property type="protein sequence ID" value="JAG86646.1"/>
    <property type="molecule type" value="Transcribed_RNA"/>
</dbReference>
<sequence length="140" mass="15237">MAEGSAPEHQDRGLFGIFGKKKEEESHPQGHGDAGEVYHVAAAPPAYHQPEQHEEGEKKQHEGLKGKIHRSHSSSSSSSSDEEEGGGKKEGGKKKKGLKEKVKAKKEGEKQHGEAGEKKGLMEKIKEKLPGHHGQEEKGH</sequence>
<feature type="compositionally biased region" description="Basic and acidic residues" evidence="1">
    <location>
        <begin position="99"/>
        <end position="140"/>
    </location>
</feature>
<accession>A0A0C9RJE9</accession>
<proteinExistence type="predicted"/>
<dbReference type="AlphaFoldDB" id="A0A0C9RJE9"/>
<feature type="compositionally biased region" description="Basic and acidic residues" evidence="1">
    <location>
        <begin position="1"/>
        <end position="12"/>
    </location>
</feature>
<dbReference type="PROSITE" id="PS00315">
    <property type="entry name" value="DEHYDRIN_1"/>
    <property type="match status" value="1"/>
</dbReference>
<dbReference type="GO" id="GO:0005829">
    <property type="term" value="C:cytosol"/>
    <property type="evidence" value="ECO:0007669"/>
    <property type="project" value="TreeGrafter"/>
</dbReference>
<dbReference type="PANTHER" id="PTHR33346">
    <property type="entry name" value="DEHYDRIN XERO 2-RELATED"/>
    <property type="match status" value="1"/>
</dbReference>
<reference evidence="2" key="1">
    <citation type="submission" date="2015-02" db="EMBL/GenBank/DDBJ databases">
        <title>A transcriptome of Wollemia nobilis - a relic of Gondwana.</title>
        <authorList>
            <person name="Chia J.Y."/>
            <person name="Leong Y.S."/>
            <person name="Abdul Karim S."/>
            <person name="Wan Azmi N."/>
            <person name="Hercus R."/>
            <person name="Croft L."/>
        </authorList>
    </citation>
    <scope>NUCLEOTIDE SEQUENCE</scope>
    <source>
        <strain evidence="2">MaeBrown</strain>
        <tissue evidence="2">Leaf</tissue>
    </source>
</reference>
<feature type="region of interest" description="Disordered" evidence="1">
    <location>
        <begin position="1"/>
        <end position="140"/>
    </location>
</feature>
<dbReference type="GO" id="GO:0009414">
    <property type="term" value="P:response to water deprivation"/>
    <property type="evidence" value="ECO:0007669"/>
    <property type="project" value="TreeGrafter"/>
</dbReference>
<dbReference type="GO" id="GO:0016020">
    <property type="term" value="C:membrane"/>
    <property type="evidence" value="ECO:0007669"/>
    <property type="project" value="TreeGrafter"/>
</dbReference>
<dbReference type="InterPro" id="IPR000167">
    <property type="entry name" value="Dehydrin"/>
</dbReference>
<dbReference type="GO" id="GO:0009737">
    <property type="term" value="P:response to abscisic acid"/>
    <property type="evidence" value="ECO:0007669"/>
    <property type="project" value="TreeGrafter"/>
</dbReference>
<organism evidence="2">
    <name type="scientific">Wollemia nobilis</name>
    <dbReference type="NCBI Taxonomy" id="56998"/>
    <lineage>
        <taxon>Eukaryota</taxon>
        <taxon>Viridiplantae</taxon>
        <taxon>Streptophyta</taxon>
        <taxon>Embryophyta</taxon>
        <taxon>Tracheophyta</taxon>
        <taxon>Spermatophyta</taxon>
        <taxon>Pinopsida</taxon>
        <taxon>Pinidae</taxon>
        <taxon>Conifers II</taxon>
        <taxon>Araucariales</taxon>
        <taxon>Araucariaceae</taxon>
        <taxon>Wollemia</taxon>
    </lineage>
</organism>
<protein>
    <submittedName>
        <fullName evidence="2">TSA: Wollemia nobilis Ref_Wollemi_Transcript_14694_1537 transcribed RNA sequence</fullName>
    </submittedName>
</protein>
<evidence type="ECO:0000256" key="1">
    <source>
        <dbReference type="SAM" id="MobiDB-lite"/>
    </source>
</evidence>
<dbReference type="PANTHER" id="PTHR33346:SF2">
    <property type="entry name" value="DEHYDRIN ERD14"/>
    <property type="match status" value="1"/>
</dbReference>
<evidence type="ECO:0000313" key="2">
    <source>
        <dbReference type="EMBL" id="JAG86646.1"/>
    </source>
</evidence>
<dbReference type="PROSITE" id="PS00823">
    <property type="entry name" value="DEHYDRIN_2"/>
    <property type="match status" value="1"/>
</dbReference>
<feature type="compositionally biased region" description="Basic and acidic residues" evidence="1">
    <location>
        <begin position="20"/>
        <end position="36"/>
    </location>
</feature>
<feature type="compositionally biased region" description="Basic and acidic residues" evidence="1">
    <location>
        <begin position="50"/>
        <end position="65"/>
    </location>
</feature>
<name>A0A0C9RJE9_9CONI</name>
<dbReference type="InterPro" id="IPR030513">
    <property type="entry name" value="Dehydrin_CS"/>
</dbReference>
<dbReference type="GO" id="GO:0009631">
    <property type="term" value="P:cold acclimation"/>
    <property type="evidence" value="ECO:0007669"/>
    <property type="project" value="TreeGrafter"/>
</dbReference>